<dbReference type="EnsemblProtists" id="EOD16868">
    <property type="protein sequence ID" value="EOD16868"/>
    <property type="gene ID" value="EMIHUDRAFT_464287"/>
</dbReference>
<dbReference type="GeneID" id="17263028"/>
<organism evidence="2 3">
    <name type="scientific">Emiliania huxleyi (strain CCMP1516)</name>
    <dbReference type="NCBI Taxonomy" id="280463"/>
    <lineage>
        <taxon>Eukaryota</taxon>
        <taxon>Haptista</taxon>
        <taxon>Haptophyta</taxon>
        <taxon>Prymnesiophyceae</taxon>
        <taxon>Isochrysidales</taxon>
        <taxon>Noelaerhabdaceae</taxon>
        <taxon>Emiliania</taxon>
    </lineage>
</organism>
<proteinExistence type="predicted"/>
<dbReference type="AlphaFoldDB" id="A0A0D3J033"/>
<evidence type="ECO:0000313" key="3">
    <source>
        <dbReference type="Proteomes" id="UP000013827"/>
    </source>
</evidence>
<feature type="region of interest" description="Disordered" evidence="1">
    <location>
        <begin position="221"/>
        <end position="275"/>
    </location>
</feature>
<dbReference type="KEGG" id="ehx:EMIHUDRAFT_464287"/>
<sequence length="275" mass="29395">MQSVPTVEPGEPMLRASRGSRALRIAPMLALLVGAGLFFSRPAEPPPSDIKLAIGKPFVQGIISLFDMKVDNILLQKPESQWSHFAVGMLAFDLLIDIHMARGCPAPRPAYHSRLCVRRDVATAYPGPVVHEDEFTVELFSVVTERPAAESLGVKFAEVNTEAGFSLGKGESEWFAVQGFLSVPEREYDLVKTADVLNHFLTSRPTPLIASIAGSSQPFFSAAAKGTSAPPTEGREDDGSRGGVSLPQLTLEQATRGSQTTSEGEGGGGSGSEWE</sequence>
<evidence type="ECO:0000256" key="1">
    <source>
        <dbReference type="SAM" id="MobiDB-lite"/>
    </source>
</evidence>
<accession>A0A0D3J033</accession>
<reference evidence="2" key="2">
    <citation type="submission" date="2024-10" db="UniProtKB">
        <authorList>
            <consortium name="EnsemblProtists"/>
        </authorList>
    </citation>
    <scope>IDENTIFICATION</scope>
</reference>
<feature type="compositionally biased region" description="Polar residues" evidence="1">
    <location>
        <begin position="247"/>
        <end position="261"/>
    </location>
</feature>
<reference evidence="3" key="1">
    <citation type="journal article" date="2013" name="Nature">
        <title>Pan genome of the phytoplankton Emiliania underpins its global distribution.</title>
        <authorList>
            <person name="Read B.A."/>
            <person name="Kegel J."/>
            <person name="Klute M.J."/>
            <person name="Kuo A."/>
            <person name="Lefebvre S.C."/>
            <person name="Maumus F."/>
            <person name="Mayer C."/>
            <person name="Miller J."/>
            <person name="Monier A."/>
            <person name="Salamov A."/>
            <person name="Young J."/>
            <person name="Aguilar M."/>
            <person name="Claverie J.M."/>
            <person name="Frickenhaus S."/>
            <person name="Gonzalez K."/>
            <person name="Herman E.K."/>
            <person name="Lin Y.C."/>
            <person name="Napier J."/>
            <person name="Ogata H."/>
            <person name="Sarno A.F."/>
            <person name="Shmutz J."/>
            <person name="Schroeder D."/>
            <person name="de Vargas C."/>
            <person name="Verret F."/>
            <person name="von Dassow P."/>
            <person name="Valentin K."/>
            <person name="Van de Peer Y."/>
            <person name="Wheeler G."/>
            <person name="Dacks J.B."/>
            <person name="Delwiche C.F."/>
            <person name="Dyhrman S.T."/>
            <person name="Glockner G."/>
            <person name="John U."/>
            <person name="Richards T."/>
            <person name="Worden A.Z."/>
            <person name="Zhang X."/>
            <person name="Grigoriev I.V."/>
            <person name="Allen A.E."/>
            <person name="Bidle K."/>
            <person name="Borodovsky M."/>
            <person name="Bowler C."/>
            <person name="Brownlee C."/>
            <person name="Cock J.M."/>
            <person name="Elias M."/>
            <person name="Gladyshev V.N."/>
            <person name="Groth M."/>
            <person name="Guda C."/>
            <person name="Hadaegh A."/>
            <person name="Iglesias-Rodriguez M.D."/>
            <person name="Jenkins J."/>
            <person name="Jones B.M."/>
            <person name="Lawson T."/>
            <person name="Leese F."/>
            <person name="Lindquist E."/>
            <person name="Lobanov A."/>
            <person name="Lomsadze A."/>
            <person name="Malik S.B."/>
            <person name="Marsh M.E."/>
            <person name="Mackinder L."/>
            <person name="Mock T."/>
            <person name="Mueller-Roeber B."/>
            <person name="Pagarete A."/>
            <person name="Parker M."/>
            <person name="Probert I."/>
            <person name="Quesneville H."/>
            <person name="Raines C."/>
            <person name="Rensing S.A."/>
            <person name="Riano-Pachon D.M."/>
            <person name="Richier S."/>
            <person name="Rokitta S."/>
            <person name="Shiraiwa Y."/>
            <person name="Soanes D.M."/>
            <person name="van der Giezen M."/>
            <person name="Wahlund T.M."/>
            <person name="Williams B."/>
            <person name="Wilson W."/>
            <person name="Wolfe G."/>
            <person name="Wurch L.L."/>
        </authorList>
    </citation>
    <scope>NUCLEOTIDE SEQUENCE</scope>
</reference>
<keyword evidence="3" id="KW-1185">Reference proteome</keyword>
<dbReference type="Proteomes" id="UP000013827">
    <property type="component" value="Unassembled WGS sequence"/>
</dbReference>
<feature type="compositionally biased region" description="Gly residues" evidence="1">
    <location>
        <begin position="264"/>
        <end position="275"/>
    </location>
</feature>
<protein>
    <submittedName>
        <fullName evidence="2">Uncharacterized protein</fullName>
    </submittedName>
</protein>
<evidence type="ECO:0000313" key="2">
    <source>
        <dbReference type="EnsemblProtists" id="EOD16868"/>
    </source>
</evidence>
<dbReference type="PaxDb" id="2903-EOD16868"/>
<dbReference type="RefSeq" id="XP_005769297.1">
    <property type="nucleotide sequence ID" value="XM_005769240.1"/>
</dbReference>
<dbReference type="HOGENOM" id="CLU_1013489_0_0_1"/>
<name>A0A0D3J033_EMIH1</name>